<evidence type="ECO:0000256" key="3">
    <source>
        <dbReference type="ARBA" id="ARBA00022692"/>
    </source>
</evidence>
<evidence type="ECO:0000256" key="5">
    <source>
        <dbReference type="ARBA" id="ARBA00023136"/>
    </source>
</evidence>
<dbReference type="RefSeq" id="WP_101808816.1">
    <property type="nucleotide sequence ID" value="NZ_NFEZ01000004.1"/>
</dbReference>
<feature type="compositionally biased region" description="Low complexity" evidence="6">
    <location>
        <begin position="296"/>
        <end position="310"/>
    </location>
</feature>
<evidence type="ECO:0000256" key="1">
    <source>
        <dbReference type="ARBA" id="ARBA00004162"/>
    </source>
</evidence>
<keyword evidence="9" id="KW-1185">Reference proteome</keyword>
<organism evidence="8 9">
    <name type="scientific">Paenibacillus pasadenensis</name>
    <dbReference type="NCBI Taxonomy" id="217090"/>
    <lineage>
        <taxon>Bacteria</taxon>
        <taxon>Bacillati</taxon>
        <taxon>Bacillota</taxon>
        <taxon>Bacilli</taxon>
        <taxon>Bacillales</taxon>
        <taxon>Paenibacillaceae</taxon>
        <taxon>Paenibacillus</taxon>
    </lineage>
</organism>
<gene>
    <name evidence="8" type="ORF">B8V81_3458</name>
</gene>
<dbReference type="GO" id="GO:0005886">
    <property type="term" value="C:plasma membrane"/>
    <property type="evidence" value="ECO:0007669"/>
    <property type="project" value="UniProtKB-SubCell"/>
</dbReference>
<evidence type="ECO:0000313" key="9">
    <source>
        <dbReference type="Proteomes" id="UP000234789"/>
    </source>
</evidence>
<keyword evidence="5" id="KW-0472">Membrane</keyword>
<feature type="region of interest" description="Disordered" evidence="6">
    <location>
        <begin position="271"/>
        <end position="454"/>
    </location>
</feature>
<evidence type="ECO:0000313" key="8">
    <source>
        <dbReference type="EMBL" id="PLT45027.1"/>
    </source>
</evidence>
<dbReference type="InterPro" id="IPR055431">
    <property type="entry name" value="RsgI_M"/>
</dbReference>
<keyword evidence="2" id="KW-1003">Cell membrane</keyword>
<evidence type="ECO:0000259" key="7">
    <source>
        <dbReference type="PROSITE" id="PS51849"/>
    </source>
</evidence>
<dbReference type="InterPro" id="IPR024449">
    <property type="entry name" value="Anti-sigma_RsgI_N"/>
</dbReference>
<reference evidence="8 9" key="1">
    <citation type="submission" date="2017-05" db="EMBL/GenBank/DDBJ databases">
        <title>Functional genome analysis of Paenibacillus pasadenensis strain R16: insights on endophytic life style and antifungal activity.</title>
        <authorList>
            <person name="Passera A."/>
            <person name="Marcolungo L."/>
            <person name="Casati P."/>
            <person name="Brasca M."/>
            <person name="Quaglino F."/>
            <person name="Delledonne M."/>
        </authorList>
    </citation>
    <scope>NUCLEOTIDE SEQUENCE [LARGE SCALE GENOMIC DNA]</scope>
    <source>
        <strain evidence="8 9">R16</strain>
    </source>
</reference>
<feature type="compositionally biased region" description="Basic and acidic residues" evidence="6">
    <location>
        <begin position="344"/>
        <end position="454"/>
    </location>
</feature>
<feature type="domain" description="RsgI N-terminal anti-sigma" evidence="7">
    <location>
        <begin position="3"/>
        <end position="50"/>
    </location>
</feature>
<dbReference type="Pfam" id="PF23750">
    <property type="entry name" value="RsgI_M"/>
    <property type="match status" value="1"/>
</dbReference>
<dbReference type="EMBL" id="NFEZ01000004">
    <property type="protein sequence ID" value="PLT45027.1"/>
    <property type="molecule type" value="Genomic_DNA"/>
</dbReference>
<proteinExistence type="predicted"/>
<keyword evidence="4" id="KW-1133">Transmembrane helix</keyword>
<dbReference type="PROSITE" id="PS51849">
    <property type="entry name" value="RSGI_N"/>
    <property type="match status" value="1"/>
</dbReference>
<feature type="compositionally biased region" description="Low complexity" evidence="6">
    <location>
        <begin position="272"/>
        <end position="289"/>
    </location>
</feature>
<dbReference type="AlphaFoldDB" id="A0A2N5N3V8"/>
<dbReference type="Proteomes" id="UP000234789">
    <property type="component" value="Unassembled WGS sequence"/>
</dbReference>
<comment type="caution">
    <text evidence="8">The sequence shown here is derived from an EMBL/GenBank/DDBJ whole genome shotgun (WGS) entry which is preliminary data.</text>
</comment>
<comment type="subcellular location">
    <subcellularLocation>
        <location evidence="1">Cell membrane</location>
        <topology evidence="1">Single-pass membrane protein</topology>
    </subcellularLocation>
</comment>
<sequence length="454" mass="49409">MNGNGIVLEVKKGSVIVLTPDGSFRKIRSRGGEAVGQEVELPPAVRAVRPRWVLPAAAGALALLLAIPVLYAGRAAAHPVVAYISLDINPSFEVGVDADLMVRQLRAVNADAVPLVQELDYSGQPASLVMEELAERLAESDYLKQETAKVLLAGVRLKGNGEELTELGAQARHALESAAEQAGEDGLQVTELRSTPQVLLEAEELGLSVGQMTVYLLAMEKGYDVSLERLRTQPLPATAVWQGGLDALVPDSAELDEEKLDRLLEAEKSARAKASAVQPASPAAERAATPSPPARPAAASAPARTTTPPAERQRDPVGRPSAHPPHGPSRHPASAQPAGNVKAAESREREQREFRRGLEQWKREAEQARRALERKQREAERRLEQARDSRAKEAAAKAAEIRSKAEQRIREAADRRKREHEKAKSSAEAERKKAEAKRKEQREQRDGRDGHSDR</sequence>
<accession>A0A2N5N3V8</accession>
<evidence type="ECO:0000256" key="2">
    <source>
        <dbReference type="ARBA" id="ARBA00022475"/>
    </source>
</evidence>
<evidence type="ECO:0000256" key="6">
    <source>
        <dbReference type="SAM" id="MobiDB-lite"/>
    </source>
</evidence>
<dbReference type="Pfam" id="PF12791">
    <property type="entry name" value="RsgI_N"/>
    <property type="match status" value="1"/>
</dbReference>
<keyword evidence="3" id="KW-0812">Transmembrane</keyword>
<name>A0A2N5N3V8_9BACL</name>
<protein>
    <submittedName>
        <fullName evidence="8">TolA protein</fullName>
    </submittedName>
</protein>
<evidence type="ECO:0000256" key="4">
    <source>
        <dbReference type="ARBA" id="ARBA00022989"/>
    </source>
</evidence>